<organism evidence="1 2">
    <name type="scientific">Kordiimonas pumila</name>
    <dbReference type="NCBI Taxonomy" id="2161677"/>
    <lineage>
        <taxon>Bacteria</taxon>
        <taxon>Pseudomonadati</taxon>
        <taxon>Pseudomonadota</taxon>
        <taxon>Alphaproteobacteria</taxon>
        <taxon>Kordiimonadales</taxon>
        <taxon>Kordiimonadaceae</taxon>
        <taxon>Kordiimonas</taxon>
    </lineage>
</organism>
<keyword evidence="2" id="KW-1185">Reference proteome</keyword>
<dbReference type="RefSeq" id="WP_194213154.1">
    <property type="nucleotide sequence ID" value="NZ_CP061205.1"/>
</dbReference>
<reference evidence="2" key="1">
    <citation type="journal article" date="2019" name="Int. J. Syst. Evol. Microbiol.">
        <title>The Global Catalogue of Microorganisms (GCM) 10K type strain sequencing project: providing services to taxonomists for standard genome sequencing and annotation.</title>
        <authorList>
            <consortium name="The Broad Institute Genomics Platform"/>
            <consortium name="The Broad Institute Genome Sequencing Center for Infectious Disease"/>
            <person name="Wu L."/>
            <person name="Ma J."/>
        </authorList>
    </citation>
    <scope>NUCLEOTIDE SEQUENCE [LARGE SCALE GENOMIC DNA]</scope>
    <source>
        <strain evidence="2">KCTC 62164</strain>
    </source>
</reference>
<dbReference type="Proteomes" id="UP001595444">
    <property type="component" value="Unassembled WGS sequence"/>
</dbReference>
<dbReference type="EMBL" id="JBHRSL010000010">
    <property type="protein sequence ID" value="MFC3053084.1"/>
    <property type="molecule type" value="Genomic_DNA"/>
</dbReference>
<proteinExistence type="predicted"/>
<protein>
    <recommendedName>
        <fullName evidence="3">Protein kinase domain-containing protein</fullName>
    </recommendedName>
</protein>
<dbReference type="Gene3D" id="1.10.510.10">
    <property type="entry name" value="Transferase(Phosphotransferase) domain 1"/>
    <property type="match status" value="1"/>
</dbReference>
<accession>A0ABV7D8T4</accession>
<name>A0ABV7D8T4_9PROT</name>
<dbReference type="SUPFAM" id="SSF56112">
    <property type="entry name" value="Protein kinase-like (PK-like)"/>
    <property type="match status" value="1"/>
</dbReference>
<gene>
    <name evidence="1" type="ORF">ACFOKA_14305</name>
</gene>
<dbReference type="InterPro" id="IPR011009">
    <property type="entry name" value="Kinase-like_dom_sf"/>
</dbReference>
<evidence type="ECO:0000313" key="2">
    <source>
        <dbReference type="Proteomes" id="UP001595444"/>
    </source>
</evidence>
<comment type="caution">
    <text evidence="1">The sequence shown here is derived from an EMBL/GenBank/DDBJ whole genome shotgun (WGS) entry which is preliminary data.</text>
</comment>
<sequence length="675" mass="75094">MSGEVAPVPTGQSAFGDRYEIIFAAPLPEFSTRGGKAYKVKDKERPKADLYAIVHIPLVPVRNDIYLSLQSRPVGNVINPVARGLMNIEDKGRKQRLVTVFDRPTGGALMAPDGTLNPRVNTVKLRQNAVLSALKALAALHKRGLSHRNVLPTTMFFASPESDEVLLGECYSFPAGYMLPFAMEPLELAFADTTARGVGDASSDFYQLGAALQSLYFGEPLWKGRDRDGMAMARINQGSFWSLSGGREIPGALGTLIRGLMADELEERWGSEEILDWFEGIGKPKRTTMASWTMNRPTNFMGTAYVDRRLLADAFSRNPQEAAKLLKSIDFPSWIQMAFRDEIMTEKMESVLNVRPSEGFGGPRADDYRMVSRVCMFLHPTGPVYYKGYAITPSGVPALIAEAFSRDDRETMTNILEIFDAKFISALTDIVGDRNPTLGKELTEIAKAMEYGPSKQLGKGMERVLYELNLIIPCVSLRFENVWIGSLKQMLRALDRLSSAGGGKNILLDRHVAAYCATHGVDLERDFNKLAAVQSNPAKFNSLTAEFFGLLQRRMKLEALPHLTEKLVDGLAPTVRDIKNKKRREQVQVLLDKVKKEGDITKLITDVNLTQIQALDAREFSQACNAVVKLEKERARLSKKISPRDPEARQKGYRGARVVAFVAFMAISFLTFYQA</sequence>
<evidence type="ECO:0000313" key="1">
    <source>
        <dbReference type="EMBL" id="MFC3053084.1"/>
    </source>
</evidence>
<evidence type="ECO:0008006" key="3">
    <source>
        <dbReference type="Google" id="ProtNLM"/>
    </source>
</evidence>